<protein>
    <submittedName>
        <fullName evidence="1">PREDICTED: reverse mRNAase</fullName>
    </submittedName>
</protein>
<evidence type="ECO:0000313" key="2">
    <source>
        <dbReference type="Proteomes" id="UP000327085"/>
    </source>
</evidence>
<proteinExistence type="predicted"/>
<accession>A0A5E4GHG7</accession>
<dbReference type="AlphaFoldDB" id="A0A5E4GHG7"/>
<evidence type="ECO:0000313" key="1">
    <source>
        <dbReference type="EMBL" id="VVA39307.1"/>
    </source>
</evidence>
<dbReference type="EMBL" id="CABIKO010000769">
    <property type="protein sequence ID" value="VVA39307.1"/>
    <property type="molecule type" value="Genomic_DNA"/>
</dbReference>
<gene>
    <name evidence="1" type="ORF">ALMOND_2B011899</name>
</gene>
<dbReference type="Gramene" id="VVA39307">
    <property type="protein sequence ID" value="VVA39307"/>
    <property type="gene ID" value="Prudul26B011899"/>
</dbReference>
<organism evidence="1 2">
    <name type="scientific">Prunus dulcis</name>
    <name type="common">Almond</name>
    <name type="synonym">Amygdalus dulcis</name>
    <dbReference type="NCBI Taxonomy" id="3755"/>
    <lineage>
        <taxon>Eukaryota</taxon>
        <taxon>Viridiplantae</taxon>
        <taxon>Streptophyta</taxon>
        <taxon>Embryophyta</taxon>
        <taxon>Tracheophyta</taxon>
        <taxon>Spermatophyta</taxon>
        <taxon>Magnoliopsida</taxon>
        <taxon>eudicotyledons</taxon>
        <taxon>Gunneridae</taxon>
        <taxon>Pentapetalae</taxon>
        <taxon>rosids</taxon>
        <taxon>fabids</taxon>
        <taxon>Rosales</taxon>
        <taxon>Rosaceae</taxon>
        <taxon>Amygdaloideae</taxon>
        <taxon>Amygdaleae</taxon>
        <taxon>Prunus</taxon>
    </lineage>
</organism>
<reference evidence="2" key="1">
    <citation type="journal article" date="2020" name="Plant J.">
        <title>Transposons played a major role in the diversification between the closely related almond and peach genomes: results from the almond genome sequence.</title>
        <authorList>
            <person name="Alioto T."/>
            <person name="Alexiou K.G."/>
            <person name="Bardil A."/>
            <person name="Barteri F."/>
            <person name="Castanera R."/>
            <person name="Cruz F."/>
            <person name="Dhingra A."/>
            <person name="Duval H."/>
            <person name="Fernandez I Marti A."/>
            <person name="Frias L."/>
            <person name="Galan B."/>
            <person name="Garcia J.L."/>
            <person name="Howad W."/>
            <person name="Gomez-Garrido J."/>
            <person name="Gut M."/>
            <person name="Julca I."/>
            <person name="Morata J."/>
            <person name="Puigdomenech P."/>
            <person name="Ribeca P."/>
            <person name="Rubio Cabetas M.J."/>
            <person name="Vlasova A."/>
            <person name="Wirthensohn M."/>
            <person name="Garcia-Mas J."/>
            <person name="Gabaldon T."/>
            <person name="Casacuberta J.M."/>
            <person name="Arus P."/>
        </authorList>
    </citation>
    <scope>NUCLEOTIDE SEQUENCE [LARGE SCALE GENOMIC DNA]</scope>
    <source>
        <strain evidence="2">cv. Texas</strain>
    </source>
</reference>
<name>A0A5E4GHG7_PRUDU</name>
<dbReference type="InParanoid" id="A0A5E4GHG7"/>
<sequence length="661" mass="75451">MRDFGMALEDCGLTSLKYKGYKFTWTNNRTGDDRAQLRLDRGWRMLHSVQWARRFMFEEMWTEVDGCTETVVQAWGEIRQIQGQLDGFKKKPQTDDVVRCQRRLAGELDILLAREEMIWQQSGENDFSTVLAAMQPKVTLEHNERLSQLFSRAELEDVLSKMFPTKSHGHDGMPALFYQRYWHVIGNYVDVISEYQSAFVPSRLITDNIIAAFESIHAIQRRRGSALKKMILKLDMSKAYDRVEWNFLSCMMRKLGFNNRWVDLIMDCISTVSFSAQSTKQIRGVAVAQGAPTLSHLFFAYDSLLFCNAHLSDCYNLMLLLRVYKRVSSQKINFVKFAASFSPKTDPIMKCLISSMLGVRIVDCHTRYLGLPTITGRSKHRLFNYVKDMLWNKLHMGNAKLLSMAGKEVLIKAVAQGLPTYTMGSGKRSIHWNCWRNLCRPKCLRGLGFKIFEAFNQAMVAKQAWRLLKNPSSLVGQILRARYFPNGDLLTAGGKVLVSVYCSGCGTATEDVIHAFWGCKRSRQFWALTSFNIDSTVRQGSFADFLEVMFLTLSDCDLERFVCCCWRVRKLRNEVLYRKTVEFLEQFKIHNTYTKPARVPRFIIWIKPPSSSFLLNCDGAIGQAGCSRGVGGALRDSAGNFIWGFVDQGPAGLDVLATEEG</sequence>
<dbReference type="Proteomes" id="UP000327085">
    <property type="component" value="Chromosome 1"/>
</dbReference>
<dbReference type="PANTHER" id="PTHR33116:SF86">
    <property type="entry name" value="REVERSE TRANSCRIPTASE DOMAIN-CONTAINING PROTEIN"/>
    <property type="match status" value="1"/>
</dbReference>
<dbReference type="PANTHER" id="PTHR33116">
    <property type="entry name" value="REVERSE TRANSCRIPTASE ZINC-BINDING DOMAIN-CONTAINING PROTEIN-RELATED-RELATED"/>
    <property type="match status" value="1"/>
</dbReference>